<accession>A0A2V2N7E2</accession>
<name>A0A2V2N7E2_9EURY</name>
<dbReference type="EMBL" id="QGMY01000008">
    <property type="protein sequence ID" value="PWR71471.1"/>
    <property type="molecule type" value="Genomic_DNA"/>
</dbReference>
<comment type="caution">
    <text evidence="4">The sequence shown here is derived from an EMBL/GenBank/DDBJ whole genome shotgun (WGS) entry which is preliminary data.</text>
</comment>
<dbReference type="RefSeq" id="WP_109969089.1">
    <property type="nucleotide sequence ID" value="NZ_CP176093.1"/>
</dbReference>
<dbReference type="CDD" id="cd00590">
    <property type="entry name" value="RRM_SF"/>
    <property type="match status" value="1"/>
</dbReference>
<feature type="domain" description="RRM" evidence="3">
    <location>
        <begin position="4"/>
        <end position="76"/>
    </location>
</feature>
<dbReference type="InterPro" id="IPR012677">
    <property type="entry name" value="Nucleotide-bd_a/b_plait_sf"/>
</dbReference>
<keyword evidence="5" id="KW-1185">Reference proteome</keyword>
<dbReference type="Gene3D" id="3.30.70.330">
    <property type="match status" value="1"/>
</dbReference>
<dbReference type="GeneID" id="97550386"/>
<evidence type="ECO:0000313" key="4">
    <source>
        <dbReference type="EMBL" id="PWR71471.1"/>
    </source>
</evidence>
<feature type="compositionally biased region" description="Basic and acidic residues" evidence="2">
    <location>
        <begin position="206"/>
        <end position="223"/>
    </location>
</feature>
<evidence type="ECO:0000256" key="1">
    <source>
        <dbReference type="ARBA" id="ARBA00022884"/>
    </source>
</evidence>
<protein>
    <recommendedName>
        <fullName evidence="3">RRM domain-containing protein</fullName>
    </recommendedName>
</protein>
<dbReference type="GO" id="GO:0003723">
    <property type="term" value="F:RNA binding"/>
    <property type="evidence" value="ECO:0007669"/>
    <property type="project" value="UniProtKB-KW"/>
</dbReference>
<evidence type="ECO:0000313" key="5">
    <source>
        <dbReference type="Proteomes" id="UP000245657"/>
    </source>
</evidence>
<feature type="compositionally biased region" description="Basic and acidic residues" evidence="2">
    <location>
        <begin position="75"/>
        <end position="144"/>
    </location>
</feature>
<gene>
    <name evidence="4" type="ORF">DK846_11450</name>
</gene>
<dbReference type="SMART" id="SM00360">
    <property type="entry name" value="RRM"/>
    <property type="match status" value="1"/>
</dbReference>
<dbReference type="SUPFAM" id="SSF54928">
    <property type="entry name" value="RNA-binding domain, RBD"/>
    <property type="match status" value="1"/>
</dbReference>
<dbReference type="PANTHER" id="PTHR48024:SF56">
    <property type="entry name" value="HETEROGENEOUS NUCLEAR RIBONUCLEOPROTEIN A0"/>
    <property type="match status" value="1"/>
</dbReference>
<evidence type="ECO:0000259" key="3">
    <source>
        <dbReference type="PROSITE" id="PS50102"/>
    </source>
</evidence>
<dbReference type="Proteomes" id="UP000245657">
    <property type="component" value="Unassembled WGS sequence"/>
</dbReference>
<feature type="region of interest" description="Disordered" evidence="2">
    <location>
        <begin position="74"/>
        <end position="273"/>
    </location>
</feature>
<feature type="compositionally biased region" description="Basic and acidic residues" evidence="2">
    <location>
        <begin position="242"/>
        <end position="260"/>
    </location>
</feature>
<organism evidence="4 5">
    <name type="scientific">Methanospirillum lacunae</name>
    <dbReference type="NCBI Taxonomy" id="668570"/>
    <lineage>
        <taxon>Archaea</taxon>
        <taxon>Methanobacteriati</taxon>
        <taxon>Methanobacteriota</taxon>
        <taxon>Stenosarchaea group</taxon>
        <taxon>Methanomicrobia</taxon>
        <taxon>Methanomicrobiales</taxon>
        <taxon>Methanospirillaceae</taxon>
        <taxon>Methanospirillum</taxon>
    </lineage>
</organism>
<dbReference type="PANTHER" id="PTHR48024">
    <property type="entry name" value="GEO13361P1-RELATED"/>
    <property type="match status" value="1"/>
</dbReference>
<dbReference type="AlphaFoldDB" id="A0A2V2N7E2"/>
<dbReference type="InterPro" id="IPR050886">
    <property type="entry name" value="RNA-binding_reg"/>
</dbReference>
<dbReference type="InterPro" id="IPR000504">
    <property type="entry name" value="RRM_dom"/>
</dbReference>
<reference evidence="4 5" key="1">
    <citation type="submission" date="2018-05" db="EMBL/GenBank/DDBJ databases">
        <title>Draft genome of Methanospirillum lacunae Ki8-1.</title>
        <authorList>
            <person name="Dueholm M.S."/>
            <person name="Nielsen P.H."/>
            <person name="Bakmann L.F."/>
            <person name="Otzen D.E."/>
        </authorList>
    </citation>
    <scope>NUCLEOTIDE SEQUENCE [LARGE SCALE GENOMIC DNA]</scope>
    <source>
        <strain evidence="4 5">Ki8-1</strain>
    </source>
</reference>
<dbReference type="InterPro" id="IPR035979">
    <property type="entry name" value="RBD_domain_sf"/>
</dbReference>
<dbReference type="PROSITE" id="PS50102">
    <property type="entry name" value="RRM"/>
    <property type="match status" value="1"/>
</dbReference>
<feature type="compositionally biased region" description="Basic and acidic residues" evidence="2">
    <location>
        <begin position="173"/>
        <end position="185"/>
    </location>
</feature>
<feature type="compositionally biased region" description="Polar residues" evidence="2">
    <location>
        <begin position="186"/>
        <end position="202"/>
    </location>
</feature>
<feature type="compositionally biased region" description="Polar residues" evidence="2">
    <location>
        <begin position="156"/>
        <end position="172"/>
    </location>
</feature>
<dbReference type="Pfam" id="PF00076">
    <property type="entry name" value="RRM_1"/>
    <property type="match status" value="1"/>
</dbReference>
<keyword evidence="1" id="KW-0694">RNA-binding</keyword>
<proteinExistence type="predicted"/>
<evidence type="ECO:0000256" key="2">
    <source>
        <dbReference type="SAM" id="MobiDB-lite"/>
    </source>
</evidence>
<sequence length="273" mass="31167">MNKNKLFIGNLHYSVTEDQLRTLFAPYGNLINVKVMQGKGYGFIEMGTPEQAQKIKDTLSESIFQGRRLLIDGVPSKRSEPRKWASLSDEPHRPKRKPDTRNYSDRKPRSEVSVKPAEQAHHLVDVTDEFKKTKKPEQKPEKPAVRIGQYAAPVSDQKSQKAVPSDRNTQETGSKRKQESRDQPNRKPSQSPVQGKKTSQPGNKGDSNRRSNEAKPKKIKEAPPKNPHPYQGSKKTKSSPRPNRERKQDTSEPQEDERVSYLKYMASRAEKKE</sequence>